<gene>
    <name evidence="7" type="ORF">ACPOL_1763</name>
</gene>
<organism evidence="7 8">
    <name type="scientific">Acidisarcina polymorpha</name>
    <dbReference type="NCBI Taxonomy" id="2211140"/>
    <lineage>
        <taxon>Bacteria</taxon>
        <taxon>Pseudomonadati</taxon>
        <taxon>Acidobacteriota</taxon>
        <taxon>Terriglobia</taxon>
        <taxon>Terriglobales</taxon>
        <taxon>Acidobacteriaceae</taxon>
        <taxon>Acidisarcina</taxon>
    </lineage>
</organism>
<evidence type="ECO:0000256" key="3">
    <source>
        <dbReference type="ARBA" id="ARBA00022692"/>
    </source>
</evidence>
<reference evidence="7 8" key="1">
    <citation type="journal article" date="2018" name="Front. Microbiol.">
        <title>Hydrolytic Capabilities as a Key to Environmental Success: Chitinolytic and Cellulolytic Acidobacteria From Acidic Sub-arctic Soils and Boreal Peatlands.</title>
        <authorList>
            <person name="Belova S.E."/>
            <person name="Ravin N.V."/>
            <person name="Pankratov T.A."/>
            <person name="Rakitin A.L."/>
            <person name="Ivanova A.A."/>
            <person name="Beletsky A.V."/>
            <person name="Mardanov A.V."/>
            <person name="Sinninghe Damste J.S."/>
            <person name="Dedysh S.N."/>
        </authorList>
    </citation>
    <scope>NUCLEOTIDE SEQUENCE [LARGE SCALE GENOMIC DNA]</scope>
    <source>
        <strain evidence="7 8">SBC82</strain>
    </source>
</reference>
<dbReference type="PANTHER" id="PTHR13353">
    <property type="entry name" value="TRANSMEMBRANE PROTEIN 19"/>
    <property type="match status" value="1"/>
</dbReference>
<dbReference type="PANTHER" id="PTHR13353:SF5">
    <property type="entry name" value="TRANSMEMBRANE PROTEIN 19"/>
    <property type="match status" value="1"/>
</dbReference>
<dbReference type="EMBL" id="CP030840">
    <property type="protein sequence ID" value="AXC11105.1"/>
    <property type="molecule type" value="Genomic_DNA"/>
</dbReference>
<comment type="subcellular location">
    <subcellularLocation>
        <location evidence="1">Membrane</location>
        <topology evidence="1">Multi-pass membrane protein</topology>
    </subcellularLocation>
</comment>
<feature type="transmembrane region" description="Helical" evidence="6">
    <location>
        <begin position="99"/>
        <end position="117"/>
    </location>
</feature>
<dbReference type="Pfam" id="PF01940">
    <property type="entry name" value="DUF92"/>
    <property type="match status" value="1"/>
</dbReference>
<evidence type="ECO:0000256" key="4">
    <source>
        <dbReference type="ARBA" id="ARBA00022989"/>
    </source>
</evidence>
<dbReference type="RefSeq" id="WP_161557254.1">
    <property type="nucleotide sequence ID" value="NZ_CP030840.1"/>
</dbReference>
<keyword evidence="4 6" id="KW-1133">Transmembrane helix</keyword>
<evidence type="ECO:0008006" key="9">
    <source>
        <dbReference type="Google" id="ProtNLM"/>
    </source>
</evidence>
<name>A0A2Z5FXJ3_9BACT</name>
<keyword evidence="5 6" id="KW-0472">Membrane</keyword>
<keyword evidence="3 6" id="KW-0812">Transmembrane</keyword>
<comment type="similarity">
    <text evidence="2">Belongs to the TMEM19 family.</text>
</comment>
<accession>A0A2Z5FXJ3</accession>
<evidence type="ECO:0000256" key="1">
    <source>
        <dbReference type="ARBA" id="ARBA00004141"/>
    </source>
</evidence>
<sequence length="296" mass="30627">MAETPLPDAKAEREGRLHWQSKVLLLLVLIVAAAGLVRSITASWSAATREGLAICAAFGALVWLLRAATPLAAVTGFLLTSCMYLGTVEQPSGGWEHTALLLGLALFVLAFAATRFRRSQKEQRGLAESRRGRGASQVAANMGAAAFAALPCLASPSLLSHSLTFARPILFTALIAALAEAAADTVSSEIGQAVGGQPRLLTSLKAVAPGTDGGITVAGSLAGCAAAAFVVLISMPTLRLNPRQAAIAWIAAIVGLFADSLIGATLERQGWLNNDLVNFLSTTIAALIVLALMTIF</sequence>
<evidence type="ECO:0000256" key="5">
    <source>
        <dbReference type="ARBA" id="ARBA00023136"/>
    </source>
</evidence>
<feature type="transmembrane region" description="Helical" evidence="6">
    <location>
        <begin position="276"/>
        <end position="295"/>
    </location>
</feature>
<feature type="transmembrane region" description="Helical" evidence="6">
    <location>
        <begin position="52"/>
        <end position="79"/>
    </location>
</feature>
<evidence type="ECO:0000313" key="8">
    <source>
        <dbReference type="Proteomes" id="UP000253606"/>
    </source>
</evidence>
<feature type="transmembrane region" description="Helical" evidence="6">
    <location>
        <begin position="23"/>
        <end position="40"/>
    </location>
</feature>
<proteinExistence type="inferred from homology"/>
<evidence type="ECO:0000256" key="6">
    <source>
        <dbReference type="SAM" id="Phobius"/>
    </source>
</evidence>
<dbReference type="InterPro" id="IPR002794">
    <property type="entry name" value="DUF92_TMEM19"/>
</dbReference>
<evidence type="ECO:0000256" key="2">
    <source>
        <dbReference type="ARBA" id="ARBA00009012"/>
    </source>
</evidence>
<dbReference type="Proteomes" id="UP000253606">
    <property type="component" value="Chromosome"/>
</dbReference>
<keyword evidence="8" id="KW-1185">Reference proteome</keyword>
<protein>
    <recommendedName>
        <fullName evidence="9">DUF92 domain-containing protein</fullName>
    </recommendedName>
</protein>
<dbReference type="KEGG" id="abas:ACPOL_1763"/>
<dbReference type="GO" id="GO:0016020">
    <property type="term" value="C:membrane"/>
    <property type="evidence" value="ECO:0007669"/>
    <property type="project" value="UniProtKB-SubCell"/>
</dbReference>
<dbReference type="AlphaFoldDB" id="A0A2Z5FXJ3"/>
<feature type="transmembrane region" description="Helical" evidence="6">
    <location>
        <begin position="245"/>
        <end position="264"/>
    </location>
</feature>
<feature type="transmembrane region" description="Helical" evidence="6">
    <location>
        <begin position="213"/>
        <end position="233"/>
    </location>
</feature>
<evidence type="ECO:0000313" key="7">
    <source>
        <dbReference type="EMBL" id="AXC11105.1"/>
    </source>
</evidence>